<dbReference type="Pfam" id="PF03235">
    <property type="entry name" value="GmrSD_N"/>
    <property type="match status" value="1"/>
</dbReference>
<evidence type="ECO:0000313" key="5">
    <source>
        <dbReference type="Proteomes" id="UP000256345"/>
    </source>
</evidence>
<dbReference type="AlphaFoldDB" id="A0AAC8TGY1"/>
<dbReference type="EMBL" id="QUMU01000002">
    <property type="protein sequence ID" value="REG36274.1"/>
    <property type="molecule type" value="Genomic_DNA"/>
</dbReference>
<dbReference type="InterPro" id="IPR004919">
    <property type="entry name" value="GmrSD_N"/>
</dbReference>
<proteinExistence type="predicted"/>
<dbReference type="EMBL" id="CP011509">
    <property type="protein sequence ID" value="AKJ05593.1"/>
    <property type="molecule type" value="Genomic_DNA"/>
</dbReference>
<accession>A0AAC8TGY1</accession>
<dbReference type="Proteomes" id="UP000256345">
    <property type="component" value="Unassembled WGS sequence"/>
</dbReference>
<keyword evidence="5" id="KW-1185">Reference proteome</keyword>
<evidence type="ECO:0000259" key="1">
    <source>
        <dbReference type="Pfam" id="PF03235"/>
    </source>
</evidence>
<dbReference type="PANTHER" id="PTHR37292:SF2">
    <property type="entry name" value="DUF262 DOMAIN-CONTAINING PROTEIN"/>
    <property type="match status" value="1"/>
</dbReference>
<dbReference type="Proteomes" id="UP000035579">
    <property type="component" value="Chromosome"/>
</dbReference>
<evidence type="ECO:0000313" key="2">
    <source>
        <dbReference type="EMBL" id="AKJ05593.1"/>
    </source>
</evidence>
<gene>
    <name evidence="2" type="ORF">AA314_07219</name>
    <name evidence="3" type="ORF">ATI61_102651</name>
</gene>
<reference evidence="3 5" key="2">
    <citation type="submission" date="2018-08" db="EMBL/GenBank/DDBJ databases">
        <title>Genomic Encyclopedia of Archaeal and Bacterial Type Strains, Phase II (KMG-II): from individual species to whole genera.</title>
        <authorList>
            <person name="Goeker M."/>
        </authorList>
    </citation>
    <scope>NUCLEOTIDE SEQUENCE [LARGE SCALE GENOMIC DNA]</scope>
    <source>
        <strain evidence="3 5">DSM 2261</strain>
    </source>
</reference>
<sequence>MPPPSPLTRRPRATAFSVKELLDRVQRGSIRIPEIQRPFKWKAREIQELLDSVYRGYPIGVLLFWQHEAPAAHLEIGPVKLDAPQTAQALWVVDGQHRVTALAGVLLHPSFEGEGGSDDFGLYFDLEQEELVRPNRREPPPPHWLPMNVVADSERLLGWLERYSGLAEHPEHTRTASRLGTLLREYQLPAYIVEAEARETLPVIVERLNLRSKRLSEAEVLQSLLGGRNPEHPSDLRALSLGLEEMRFGTIEEKWLLKSVAATQGLDITRSDWSQLKGVQDVPGALRQTERALREAIVFLKRDAGIPHVELLPYTLPLVILARFFHLHPEPSARSRELLARWLWRGAITGAHRGEIVPAVRKNLTVLGQDEDEAIQALLTALPNALPRAPNLRDFKYRAAETKLQINALLALQPRELRSGELLDVPAIIGTQGADALGQLITSARPLKPGDDPVQLKSLMQRLANRIFHPPLPAQSLLAALEDAPHPEVLVSHGISRPAYRALQLGNRLQFLLLRQQFLEQHVAAFLDSKARWLESDRRPLQSLLIPDEDEA</sequence>
<dbReference type="RefSeq" id="WP_047859099.1">
    <property type="nucleotide sequence ID" value="NZ_CP011509.1"/>
</dbReference>
<dbReference type="KEGG" id="age:AA314_07219"/>
<protein>
    <submittedName>
        <fullName evidence="3">Uncharacterized protein DUF262</fullName>
    </submittedName>
</protein>
<dbReference type="PANTHER" id="PTHR37292">
    <property type="entry name" value="VNG6097C"/>
    <property type="match status" value="1"/>
</dbReference>
<evidence type="ECO:0000313" key="3">
    <source>
        <dbReference type="EMBL" id="REG36274.1"/>
    </source>
</evidence>
<feature type="domain" description="GmrSD restriction endonucleases N-terminal" evidence="1">
    <location>
        <begin position="18"/>
        <end position="225"/>
    </location>
</feature>
<reference evidence="2 4" key="1">
    <citation type="submission" date="2015-05" db="EMBL/GenBank/DDBJ databases">
        <title>Genome assembly of Archangium gephyra DSM 2261.</title>
        <authorList>
            <person name="Sharma G."/>
            <person name="Subramanian S."/>
        </authorList>
    </citation>
    <scope>NUCLEOTIDE SEQUENCE [LARGE SCALE GENOMIC DNA]</scope>
    <source>
        <strain evidence="2 4">DSM 2261</strain>
    </source>
</reference>
<name>A0AAC8TGY1_9BACT</name>
<organism evidence="2 4">
    <name type="scientific">Archangium gephyra</name>
    <dbReference type="NCBI Taxonomy" id="48"/>
    <lineage>
        <taxon>Bacteria</taxon>
        <taxon>Pseudomonadati</taxon>
        <taxon>Myxococcota</taxon>
        <taxon>Myxococcia</taxon>
        <taxon>Myxococcales</taxon>
        <taxon>Cystobacterineae</taxon>
        <taxon>Archangiaceae</taxon>
        <taxon>Archangium</taxon>
    </lineage>
</organism>
<evidence type="ECO:0000313" key="4">
    <source>
        <dbReference type="Proteomes" id="UP000035579"/>
    </source>
</evidence>